<dbReference type="InterPro" id="IPR013830">
    <property type="entry name" value="SGNH_hydro"/>
</dbReference>
<dbReference type="GO" id="GO:0016788">
    <property type="term" value="F:hydrolase activity, acting on ester bonds"/>
    <property type="evidence" value="ECO:0007669"/>
    <property type="project" value="UniProtKB-ARBA"/>
</dbReference>
<dbReference type="RefSeq" id="WP_133713691.1">
    <property type="nucleotide sequence ID" value="NZ_SOAG01000038.1"/>
</dbReference>
<dbReference type="OrthoDB" id="9764375at2"/>
<dbReference type="Pfam" id="PF01476">
    <property type="entry name" value="LysM"/>
    <property type="match status" value="1"/>
</dbReference>
<comment type="caution">
    <text evidence="2">The sequence shown here is derived from an EMBL/GenBank/DDBJ whole genome shotgun (WGS) entry which is preliminary data.</text>
</comment>
<reference evidence="2 3" key="1">
    <citation type="submission" date="2019-03" db="EMBL/GenBank/DDBJ databases">
        <title>Genomic Encyclopedia of Archaeal and Bacterial Type Strains, Phase II (KMG-II): from individual species to whole genera.</title>
        <authorList>
            <person name="Goeker M."/>
        </authorList>
    </citation>
    <scope>NUCLEOTIDE SEQUENCE [LARGE SCALE GENOMIC DNA]</scope>
    <source>
        <strain evidence="2 3">DSM 28213</strain>
    </source>
</reference>
<dbReference type="Proteomes" id="UP000295215">
    <property type="component" value="Unassembled WGS sequence"/>
</dbReference>
<dbReference type="SUPFAM" id="SSF54106">
    <property type="entry name" value="LysM domain"/>
    <property type="match status" value="1"/>
</dbReference>
<dbReference type="SMART" id="SM00257">
    <property type="entry name" value="LysM"/>
    <property type="match status" value="1"/>
</dbReference>
<dbReference type="Pfam" id="PF13472">
    <property type="entry name" value="Lipase_GDSL_2"/>
    <property type="match status" value="1"/>
</dbReference>
<evidence type="ECO:0000259" key="1">
    <source>
        <dbReference type="PROSITE" id="PS51782"/>
    </source>
</evidence>
<dbReference type="Gene3D" id="3.10.350.10">
    <property type="entry name" value="LysM domain"/>
    <property type="match status" value="1"/>
</dbReference>
<dbReference type="CDD" id="cd00118">
    <property type="entry name" value="LysM"/>
    <property type="match status" value="1"/>
</dbReference>
<gene>
    <name evidence="2" type="ORF">C8P70_1387</name>
</gene>
<feature type="domain" description="LysM" evidence="1">
    <location>
        <begin position="204"/>
        <end position="247"/>
    </location>
</feature>
<dbReference type="PROSITE" id="PS51782">
    <property type="entry name" value="LYSM"/>
    <property type="match status" value="1"/>
</dbReference>
<dbReference type="AlphaFoldDB" id="A0A4R7EP77"/>
<organism evidence="2 3">
    <name type="scientific">Myroides indicus</name>
    <dbReference type="NCBI Taxonomy" id="1323422"/>
    <lineage>
        <taxon>Bacteria</taxon>
        <taxon>Pseudomonadati</taxon>
        <taxon>Bacteroidota</taxon>
        <taxon>Flavobacteriia</taxon>
        <taxon>Flavobacteriales</taxon>
        <taxon>Flavobacteriaceae</taxon>
        <taxon>Myroides</taxon>
    </lineage>
</organism>
<protein>
    <submittedName>
        <fullName evidence="2">LysM domain-containing protein</fullName>
    </submittedName>
</protein>
<dbReference type="Gene3D" id="3.40.50.1110">
    <property type="entry name" value="SGNH hydrolase"/>
    <property type="match status" value="2"/>
</dbReference>
<dbReference type="InterPro" id="IPR036514">
    <property type="entry name" value="SGNH_hydro_sf"/>
</dbReference>
<dbReference type="EMBL" id="SOAG01000038">
    <property type="protein sequence ID" value="TDS51436.1"/>
    <property type="molecule type" value="Genomic_DNA"/>
</dbReference>
<dbReference type="InterPro" id="IPR051532">
    <property type="entry name" value="Ester_Hydrolysis_Enzymes"/>
</dbReference>
<evidence type="ECO:0000313" key="2">
    <source>
        <dbReference type="EMBL" id="TDS51436.1"/>
    </source>
</evidence>
<sequence>MRKDKITTILLVFFNCLCIYAQNDTIKSNEEILTKNTVAQDSAMLENKIYYPEQLDTFFKKLEHLEKEKEGKINIVHIGDSHIQAGFFSGKVRTLLQEKFGNGGLGFAFPYNLAKTNGNPVVRYASNVEWNSYRNIFPVNGAQVGLSGIALSTTQKNLVIELSVKNLEYGFSKMKVFTPDNDQLYHIGITDKEVKMESSITKKITHKIKGGETLSGIANKYNTTVVDIKKLNKLKNNLIQTGKTLLIPTAQREPAKIPQSLFTSIDGKKTEDFYEFDFERELDKIYFYAGKEVDLYDLNGIVLENDKSGIVYHSIGVNGARFSDYNKYPLFFKQLKGLKPDLLVVSLGTNEAFDRMSADEFQTQVNIFVKNVKANNPDVDILLTTPPPSYFSKGKPNTVASELTNELIINGIDGKYAIWDMYYYLGATLGLQYLQDEKMLAKDLVHYTVKGYEYTGDLFFESVMQTYSKFNQTEKQGDQ</sequence>
<evidence type="ECO:0000313" key="3">
    <source>
        <dbReference type="Proteomes" id="UP000295215"/>
    </source>
</evidence>
<accession>A0A4R7EP77</accession>
<proteinExistence type="predicted"/>
<dbReference type="InterPro" id="IPR036779">
    <property type="entry name" value="LysM_dom_sf"/>
</dbReference>
<keyword evidence="3" id="KW-1185">Reference proteome</keyword>
<dbReference type="InterPro" id="IPR018392">
    <property type="entry name" value="LysM"/>
</dbReference>
<dbReference type="PANTHER" id="PTHR30383">
    <property type="entry name" value="THIOESTERASE 1/PROTEASE 1/LYSOPHOSPHOLIPASE L1"/>
    <property type="match status" value="1"/>
</dbReference>
<dbReference type="PANTHER" id="PTHR30383:SF29">
    <property type="entry name" value="SGNH HYDROLASE-TYPE ESTERASE DOMAIN-CONTAINING PROTEIN"/>
    <property type="match status" value="1"/>
</dbReference>
<name>A0A4R7EP77_9FLAO</name>
<dbReference type="SUPFAM" id="SSF52266">
    <property type="entry name" value="SGNH hydrolase"/>
    <property type="match status" value="1"/>
</dbReference>